<dbReference type="PANTHER" id="PTHR20959:SF1">
    <property type="entry name" value="TRANSPORT AND GOLGI ORGANIZATION PROTEIN 6 HOMOLOG"/>
    <property type="match status" value="1"/>
</dbReference>
<gene>
    <name evidence="3" type="ORF">GBAR_LOCUS5119</name>
</gene>
<feature type="compositionally biased region" description="Polar residues" evidence="1">
    <location>
        <begin position="16"/>
        <end position="31"/>
    </location>
</feature>
<organism evidence="3 4">
    <name type="scientific">Geodia barretti</name>
    <name type="common">Barrett's horny sponge</name>
    <dbReference type="NCBI Taxonomy" id="519541"/>
    <lineage>
        <taxon>Eukaryota</taxon>
        <taxon>Metazoa</taxon>
        <taxon>Porifera</taxon>
        <taxon>Demospongiae</taxon>
        <taxon>Heteroscleromorpha</taxon>
        <taxon>Tetractinellida</taxon>
        <taxon>Astrophorina</taxon>
        <taxon>Geodiidae</taxon>
        <taxon>Geodia</taxon>
    </lineage>
</organism>
<dbReference type="InterPro" id="IPR039600">
    <property type="entry name" value="TANGO6/Rtp1"/>
</dbReference>
<feature type="domain" description="TANGO6 HEAT repeat" evidence="2">
    <location>
        <begin position="53"/>
        <end position="149"/>
    </location>
</feature>
<comment type="caution">
    <text evidence="3">The sequence shown here is derived from an EMBL/GenBank/DDBJ whole genome shotgun (WGS) entry which is preliminary data.</text>
</comment>
<feature type="region of interest" description="Disordered" evidence="1">
    <location>
        <begin position="12"/>
        <end position="35"/>
    </location>
</feature>
<proteinExistence type="predicted"/>
<protein>
    <submittedName>
        <fullName evidence="3">Transport and Golgi organization protein 6 homolog</fullName>
    </submittedName>
</protein>
<reference evidence="3" key="1">
    <citation type="submission" date="2023-03" db="EMBL/GenBank/DDBJ databases">
        <authorList>
            <person name="Steffen K."/>
            <person name="Cardenas P."/>
        </authorList>
    </citation>
    <scope>NUCLEOTIDE SEQUENCE</scope>
</reference>
<name>A0AA35W7U6_GEOBA</name>
<evidence type="ECO:0000313" key="3">
    <source>
        <dbReference type="EMBL" id="CAI8007256.1"/>
    </source>
</evidence>
<evidence type="ECO:0000256" key="1">
    <source>
        <dbReference type="SAM" id="MobiDB-lite"/>
    </source>
</evidence>
<dbReference type="AlphaFoldDB" id="A0AA35W7U6"/>
<sequence>MVVRELLRIQGAQRGSRMQGNQRGSGMQGNQRGSGGTLNWLQRACGGLLSDRLMKEDGVHSVLVGILGATAGKGVGSGCHGDWKRVQAVAKIISRCPSQVPSLSHYYSIIGPQLLKLLSVAGRATVQVSAATLSLMIKTQPALTRSHVVLLSLLPSEP</sequence>
<accession>A0AA35W7U6</accession>
<evidence type="ECO:0000313" key="4">
    <source>
        <dbReference type="Proteomes" id="UP001174909"/>
    </source>
</evidence>
<dbReference type="PANTHER" id="PTHR20959">
    <property type="entry name" value="TRANSPORT AND GOLGI ORGANIZATION PROTEIN 6 FAMILY MEMBER"/>
    <property type="match status" value="1"/>
</dbReference>
<evidence type="ECO:0000259" key="2">
    <source>
        <dbReference type="Pfam" id="PF23565"/>
    </source>
</evidence>
<keyword evidence="4" id="KW-1185">Reference proteome</keyword>
<dbReference type="Proteomes" id="UP001174909">
    <property type="component" value="Unassembled WGS sequence"/>
</dbReference>
<dbReference type="Pfam" id="PF23565">
    <property type="entry name" value="ARM_TANGO6"/>
    <property type="match status" value="1"/>
</dbReference>
<dbReference type="InterPro" id="IPR057407">
    <property type="entry name" value="HEAT_TANGO6"/>
</dbReference>
<dbReference type="GO" id="GO:0009306">
    <property type="term" value="P:protein secretion"/>
    <property type="evidence" value="ECO:0007669"/>
    <property type="project" value="TreeGrafter"/>
</dbReference>
<dbReference type="EMBL" id="CASHTH010000759">
    <property type="protein sequence ID" value="CAI8007256.1"/>
    <property type="molecule type" value="Genomic_DNA"/>
</dbReference>